<dbReference type="EMBL" id="JANRMI010000002">
    <property type="protein sequence ID" value="MDG0816484.1"/>
    <property type="molecule type" value="Genomic_DNA"/>
</dbReference>
<evidence type="ECO:0000313" key="3">
    <source>
        <dbReference type="Proteomes" id="UP001152321"/>
    </source>
</evidence>
<dbReference type="RefSeq" id="WP_277577963.1">
    <property type="nucleotide sequence ID" value="NZ_JANRMI010000002.1"/>
</dbReference>
<dbReference type="Proteomes" id="UP001152321">
    <property type="component" value="Unassembled WGS sequence"/>
</dbReference>
<proteinExistence type="predicted"/>
<name>A0ABT6DKP5_9BACT</name>
<sequence length="203" mass="22142">MRTVFLSATISGAHEYSALFKDVITFFGLIALFPMLIKLLLGSVAILSAKISYTQIDGVQSTLEKFLKELNGDSVIFEVLGKIGDIAIQIFVQSIYSVLIAVLLAVAPVFIFTSTILKLSNGIQAYFQSLLAMALWPVLWNLLGVLGKALWPHFQESPIRTVIFWGVIQLLQLLSPIFCIVLFRSMSSTGVISAAVKAVGMGL</sequence>
<protein>
    <recommendedName>
        <fullName evidence="4">Yip1 domain-containing protein</fullName>
    </recommendedName>
</protein>
<feature type="transmembrane region" description="Helical" evidence="1">
    <location>
        <begin position="163"/>
        <end position="183"/>
    </location>
</feature>
<keyword evidence="1" id="KW-1133">Transmembrane helix</keyword>
<keyword evidence="1" id="KW-0812">Transmembrane</keyword>
<comment type="caution">
    <text evidence="2">The sequence shown here is derived from an EMBL/GenBank/DDBJ whole genome shotgun (WGS) entry which is preliminary data.</text>
</comment>
<evidence type="ECO:0008006" key="4">
    <source>
        <dbReference type="Google" id="ProtNLM"/>
    </source>
</evidence>
<reference evidence="2" key="1">
    <citation type="submission" date="2022-08" db="EMBL/GenBank/DDBJ databases">
        <title>Novel Bdellovibrio Species Isolated from Svalbard: Designation Bdellovibrio svalbardensis.</title>
        <authorList>
            <person name="Mitchell R.J."/>
            <person name="Choi S.Y."/>
        </authorList>
    </citation>
    <scope>NUCLEOTIDE SEQUENCE</scope>
    <source>
        <strain evidence="2">PAP01</strain>
    </source>
</reference>
<feature type="transmembrane region" description="Helical" evidence="1">
    <location>
        <begin position="23"/>
        <end position="49"/>
    </location>
</feature>
<evidence type="ECO:0000256" key="1">
    <source>
        <dbReference type="SAM" id="Phobius"/>
    </source>
</evidence>
<keyword evidence="3" id="KW-1185">Reference proteome</keyword>
<feature type="transmembrane region" description="Helical" evidence="1">
    <location>
        <begin position="98"/>
        <end position="117"/>
    </location>
</feature>
<organism evidence="2 3">
    <name type="scientific">Bdellovibrio svalbardensis</name>
    <dbReference type="NCBI Taxonomy" id="2972972"/>
    <lineage>
        <taxon>Bacteria</taxon>
        <taxon>Pseudomonadati</taxon>
        <taxon>Bdellovibrionota</taxon>
        <taxon>Bdellovibrionia</taxon>
        <taxon>Bdellovibrionales</taxon>
        <taxon>Pseudobdellovibrionaceae</taxon>
        <taxon>Bdellovibrio</taxon>
    </lineage>
</organism>
<gene>
    <name evidence="2" type="ORF">NWE73_08925</name>
</gene>
<keyword evidence="1" id="KW-0472">Membrane</keyword>
<evidence type="ECO:0000313" key="2">
    <source>
        <dbReference type="EMBL" id="MDG0816484.1"/>
    </source>
</evidence>
<feature type="transmembrane region" description="Helical" evidence="1">
    <location>
        <begin position="129"/>
        <end position="151"/>
    </location>
</feature>
<accession>A0ABT6DKP5</accession>